<evidence type="ECO:0000256" key="1">
    <source>
        <dbReference type="SAM" id="MobiDB-lite"/>
    </source>
</evidence>
<dbReference type="EMBL" id="CM000765">
    <property type="protein sequence ID" value="KXG26085.1"/>
    <property type="molecule type" value="Genomic_DNA"/>
</dbReference>
<feature type="region of interest" description="Disordered" evidence="1">
    <location>
        <begin position="1"/>
        <end position="46"/>
    </location>
</feature>
<name>A0A1B6PK77_SORBI</name>
<dbReference type="AlphaFoldDB" id="A0A1B6PK77"/>
<dbReference type="InParanoid" id="A0A1B6PK77"/>
<proteinExistence type="predicted"/>
<organism evidence="2 3">
    <name type="scientific">Sorghum bicolor</name>
    <name type="common">Sorghum</name>
    <name type="synonym">Sorghum vulgare</name>
    <dbReference type="NCBI Taxonomy" id="4558"/>
    <lineage>
        <taxon>Eukaryota</taxon>
        <taxon>Viridiplantae</taxon>
        <taxon>Streptophyta</taxon>
        <taxon>Embryophyta</taxon>
        <taxon>Tracheophyta</taxon>
        <taxon>Spermatophyta</taxon>
        <taxon>Magnoliopsida</taxon>
        <taxon>Liliopsida</taxon>
        <taxon>Poales</taxon>
        <taxon>Poaceae</taxon>
        <taxon>PACMAD clade</taxon>
        <taxon>Panicoideae</taxon>
        <taxon>Andropogonodae</taxon>
        <taxon>Andropogoneae</taxon>
        <taxon>Sorghinae</taxon>
        <taxon>Sorghum</taxon>
    </lineage>
</organism>
<dbReference type="Proteomes" id="UP000000768">
    <property type="component" value="Chromosome 6"/>
</dbReference>
<gene>
    <name evidence="2" type="ORF">SORBI_3006G049000</name>
</gene>
<accession>A0A1B6PK77</accession>
<evidence type="ECO:0000313" key="3">
    <source>
        <dbReference type="Proteomes" id="UP000000768"/>
    </source>
</evidence>
<evidence type="ECO:0000313" key="2">
    <source>
        <dbReference type="EMBL" id="KXG26085.1"/>
    </source>
</evidence>
<protein>
    <submittedName>
        <fullName evidence="2">Uncharacterized protein</fullName>
    </submittedName>
</protein>
<keyword evidence="3" id="KW-1185">Reference proteome</keyword>
<sequence>MRGNGEQATREEEQPRQTQHHSTTAGLSQELVEKKARREMSAEGAAYKGDGFHRRWEHAQRFHYSHVNHLPPPPNRLRGAARGQALQNKEGSHFYKDRQEGGKAPRDPS</sequence>
<reference evidence="3" key="2">
    <citation type="journal article" date="2018" name="Plant J.">
        <title>The Sorghum bicolor reference genome: improved assembly, gene annotations, a transcriptome atlas, and signatures of genome organization.</title>
        <authorList>
            <person name="McCormick R.F."/>
            <person name="Truong S.K."/>
            <person name="Sreedasyam A."/>
            <person name="Jenkins J."/>
            <person name="Shu S."/>
            <person name="Sims D."/>
            <person name="Kennedy M."/>
            <person name="Amirebrahimi M."/>
            <person name="Weers B.D."/>
            <person name="McKinley B."/>
            <person name="Mattison A."/>
            <person name="Morishige D.T."/>
            <person name="Grimwood J."/>
            <person name="Schmutz J."/>
            <person name="Mullet J.E."/>
        </authorList>
    </citation>
    <scope>NUCLEOTIDE SEQUENCE [LARGE SCALE GENOMIC DNA]</scope>
    <source>
        <strain evidence="3">cv. BTx623</strain>
    </source>
</reference>
<dbReference type="Gramene" id="KXG26085">
    <property type="protein sequence ID" value="KXG26085"/>
    <property type="gene ID" value="SORBI_3006G049000"/>
</dbReference>
<feature type="compositionally biased region" description="Polar residues" evidence="1">
    <location>
        <begin position="16"/>
        <end position="27"/>
    </location>
</feature>
<feature type="region of interest" description="Disordered" evidence="1">
    <location>
        <begin position="65"/>
        <end position="109"/>
    </location>
</feature>
<feature type="compositionally biased region" description="Basic and acidic residues" evidence="1">
    <location>
        <begin position="90"/>
        <end position="109"/>
    </location>
</feature>
<reference evidence="2 3" key="1">
    <citation type="journal article" date="2009" name="Nature">
        <title>The Sorghum bicolor genome and the diversification of grasses.</title>
        <authorList>
            <person name="Paterson A.H."/>
            <person name="Bowers J.E."/>
            <person name="Bruggmann R."/>
            <person name="Dubchak I."/>
            <person name="Grimwood J."/>
            <person name="Gundlach H."/>
            <person name="Haberer G."/>
            <person name="Hellsten U."/>
            <person name="Mitros T."/>
            <person name="Poliakov A."/>
            <person name="Schmutz J."/>
            <person name="Spannagl M."/>
            <person name="Tang H."/>
            <person name="Wang X."/>
            <person name="Wicker T."/>
            <person name="Bharti A.K."/>
            <person name="Chapman J."/>
            <person name="Feltus F.A."/>
            <person name="Gowik U."/>
            <person name="Grigoriev I.V."/>
            <person name="Lyons E."/>
            <person name="Maher C.A."/>
            <person name="Martis M."/>
            <person name="Narechania A."/>
            <person name="Otillar R.P."/>
            <person name="Penning B.W."/>
            <person name="Salamov A.A."/>
            <person name="Wang Y."/>
            <person name="Zhang L."/>
            <person name="Carpita N.C."/>
            <person name="Freeling M."/>
            <person name="Gingle A.R."/>
            <person name="Hash C.T."/>
            <person name="Keller B."/>
            <person name="Klein P."/>
            <person name="Kresovich S."/>
            <person name="McCann M.C."/>
            <person name="Ming R."/>
            <person name="Peterson D.G."/>
            <person name="Mehboob-ur-Rahman"/>
            <person name="Ware D."/>
            <person name="Westhoff P."/>
            <person name="Mayer K.F."/>
            <person name="Messing J."/>
            <person name="Rokhsar D.S."/>
        </authorList>
    </citation>
    <scope>NUCLEOTIDE SEQUENCE [LARGE SCALE GENOMIC DNA]</scope>
    <source>
        <strain evidence="3">cv. BTx623</strain>
    </source>
</reference>
<feature type="compositionally biased region" description="Basic and acidic residues" evidence="1">
    <location>
        <begin position="31"/>
        <end position="41"/>
    </location>
</feature>